<evidence type="ECO:0000256" key="3">
    <source>
        <dbReference type="ARBA" id="ARBA00023242"/>
    </source>
</evidence>
<dbReference type="InterPro" id="IPR032308">
    <property type="entry name" value="TDBD"/>
</dbReference>
<accession>A0A5B7BPR9</accession>
<protein>
    <recommendedName>
        <fullName evidence="4">Ninja-family protein</fullName>
    </recommendedName>
    <alternativeName>
        <fullName evidence="4">ABI-binding protein</fullName>
    </alternativeName>
</protein>
<feature type="domain" description="Tify" evidence="5">
    <location>
        <begin position="234"/>
        <end position="267"/>
    </location>
</feature>
<evidence type="ECO:0000313" key="6">
    <source>
        <dbReference type="EMBL" id="MPA70960.1"/>
    </source>
</evidence>
<reference evidence="6" key="1">
    <citation type="submission" date="2019-08" db="EMBL/GenBank/DDBJ databases">
        <title>Reference gene set and small RNA set construction with multiple tissues from Davidia involucrata Baill.</title>
        <authorList>
            <person name="Yang H."/>
            <person name="Zhou C."/>
            <person name="Li G."/>
            <person name="Wang J."/>
            <person name="Gao P."/>
            <person name="Wang M."/>
            <person name="Wang R."/>
            <person name="Zhao Y."/>
        </authorList>
    </citation>
    <scope>NUCLEOTIDE SEQUENCE</scope>
    <source>
        <tissue evidence="6">Mixed with DoveR01_LX</tissue>
    </source>
</reference>
<dbReference type="GO" id="GO:0045892">
    <property type="term" value="P:negative regulation of DNA-templated transcription"/>
    <property type="evidence" value="ECO:0007669"/>
    <property type="project" value="TreeGrafter"/>
</dbReference>
<keyword evidence="3 4" id="KW-0539">Nucleus</keyword>
<evidence type="ECO:0000256" key="1">
    <source>
        <dbReference type="ARBA" id="ARBA00004123"/>
    </source>
</evidence>
<organism evidence="6">
    <name type="scientific">Davidia involucrata</name>
    <name type="common">Dove tree</name>
    <dbReference type="NCBI Taxonomy" id="16924"/>
    <lineage>
        <taxon>Eukaryota</taxon>
        <taxon>Viridiplantae</taxon>
        <taxon>Streptophyta</taxon>
        <taxon>Embryophyta</taxon>
        <taxon>Tracheophyta</taxon>
        <taxon>Spermatophyta</taxon>
        <taxon>Magnoliopsida</taxon>
        <taxon>eudicotyledons</taxon>
        <taxon>Gunneridae</taxon>
        <taxon>Pentapetalae</taxon>
        <taxon>asterids</taxon>
        <taxon>Cornales</taxon>
        <taxon>Nyssaceae</taxon>
        <taxon>Davidia</taxon>
    </lineage>
</organism>
<evidence type="ECO:0000256" key="2">
    <source>
        <dbReference type="ARBA" id="ARBA00006081"/>
    </source>
</evidence>
<comment type="function">
    <text evidence="4">Acts as a negative regulator of abscisic acid (ABA) response.</text>
</comment>
<evidence type="ECO:0000256" key="4">
    <source>
        <dbReference type="RuleBase" id="RU369029"/>
    </source>
</evidence>
<evidence type="ECO:0000259" key="5">
    <source>
        <dbReference type="Pfam" id="PF16135"/>
    </source>
</evidence>
<name>A0A5B7BPR9_DAVIN</name>
<comment type="similarity">
    <text evidence="2 4">Belongs to the Ninja family.</text>
</comment>
<gene>
    <name evidence="6" type="ORF">Din_040401</name>
</gene>
<dbReference type="PANTHER" id="PTHR31413:SF43">
    <property type="entry name" value="NINJA-FAMILY PROTEIN"/>
    <property type="match status" value="1"/>
</dbReference>
<dbReference type="PANTHER" id="PTHR31413">
    <property type="entry name" value="AFP HOMOLOG 2"/>
    <property type="match status" value="1"/>
</dbReference>
<dbReference type="GO" id="GO:0005634">
    <property type="term" value="C:nucleus"/>
    <property type="evidence" value="ECO:0007669"/>
    <property type="project" value="UniProtKB-SubCell"/>
</dbReference>
<dbReference type="GO" id="GO:0007165">
    <property type="term" value="P:signal transduction"/>
    <property type="evidence" value="ECO:0007669"/>
    <property type="project" value="InterPro"/>
</dbReference>
<comment type="subcellular location">
    <subcellularLocation>
        <location evidence="1 4">Nucleus</location>
    </subcellularLocation>
</comment>
<proteinExistence type="inferred from homology"/>
<dbReference type="InterPro" id="IPR031307">
    <property type="entry name" value="Ninja_fam"/>
</dbReference>
<sequence length="273" mass="29499">MDEANQDGVAEILLPLQNNGHPIHYFHSKASEFSNSEPDLNLGLSLGGCYYSRIPKETPLIRSSSLNGVLSLNDDDGEFLSLARSSSLPTETGQEQMKRIGATRRLVVEEIKSEDNASANHTIQGPKNSTVDSGPNNFQAITSEAMANGKSVKPANSWSVPVVTSRTMANGKLVKRAETEEKNPSKKIKASNGGMQDIGMELIMKQMPSVTTTGDGPNGRRIEGFLYKYMKGHVSIVCVCHGNFLSPAEFVEHAGGSEVANPMKHINVLPPSF</sequence>
<dbReference type="Pfam" id="PF16135">
    <property type="entry name" value="TDBD"/>
    <property type="match status" value="1"/>
</dbReference>
<dbReference type="EMBL" id="GHES01040401">
    <property type="protein sequence ID" value="MPA70960.1"/>
    <property type="molecule type" value="Transcribed_RNA"/>
</dbReference>
<dbReference type="AlphaFoldDB" id="A0A5B7BPR9"/>